<keyword evidence="3" id="KW-1185">Reference proteome</keyword>
<protein>
    <submittedName>
        <fullName evidence="2">Uncharacterized protein</fullName>
    </submittedName>
</protein>
<feature type="region of interest" description="Disordered" evidence="1">
    <location>
        <begin position="35"/>
        <end position="65"/>
    </location>
</feature>
<sequence>MGKLASDQPSCCPLSFRKVGESCHTSLGALLKEGARQINRSDDEKAPALRETGRHGGEDAATACD</sequence>
<gene>
    <name evidence="2" type="ORF">ACKQTC_08205</name>
</gene>
<reference evidence="2 3" key="1">
    <citation type="journal article" date="2016" name="Int. J. Syst. Evol. Microbiol.">
        <title>Peptococcus simiae sp. nov., isolated from rhesus macaque faeces and emended description of the genus Peptococcus.</title>
        <authorList>
            <person name="Shkoporov A.N."/>
            <person name="Efimov B.A."/>
            <person name="Kondova I."/>
            <person name="Ouwerling B."/>
            <person name="Chaplin A.V."/>
            <person name="Shcherbakova V.A."/>
            <person name="Langermans J.A.M."/>
        </authorList>
    </citation>
    <scope>NUCLEOTIDE SEQUENCE [LARGE SCALE GENOMIC DNA]</scope>
    <source>
        <strain evidence="2 3">M108</strain>
    </source>
</reference>
<organism evidence="2 3">
    <name type="scientific">Peptococcus simiae</name>
    <dbReference type="NCBI Taxonomy" id="1643805"/>
    <lineage>
        <taxon>Bacteria</taxon>
        <taxon>Bacillati</taxon>
        <taxon>Bacillota</taxon>
        <taxon>Clostridia</taxon>
        <taxon>Eubacteriales</taxon>
        <taxon>Peptococcaceae</taxon>
        <taxon>Peptococcus</taxon>
    </lineage>
</organism>
<feature type="compositionally biased region" description="Basic and acidic residues" evidence="1">
    <location>
        <begin position="35"/>
        <end position="58"/>
    </location>
</feature>
<name>A0ABW9H1G8_9FIRM</name>
<comment type="caution">
    <text evidence="2">The sequence shown here is derived from an EMBL/GenBank/DDBJ whole genome shotgun (WGS) entry which is preliminary data.</text>
</comment>
<evidence type="ECO:0000256" key="1">
    <source>
        <dbReference type="SAM" id="MobiDB-lite"/>
    </source>
</evidence>
<accession>A0ABW9H1G8</accession>
<dbReference type="Proteomes" id="UP001631949">
    <property type="component" value="Unassembled WGS sequence"/>
</dbReference>
<proteinExistence type="predicted"/>
<dbReference type="RefSeq" id="WP_408977961.1">
    <property type="nucleotide sequence ID" value="NZ_JBJUVG010000014.1"/>
</dbReference>
<evidence type="ECO:0000313" key="3">
    <source>
        <dbReference type="Proteomes" id="UP001631949"/>
    </source>
</evidence>
<dbReference type="EMBL" id="JBJUVG010000014">
    <property type="protein sequence ID" value="MFM9414347.1"/>
    <property type="molecule type" value="Genomic_DNA"/>
</dbReference>
<evidence type="ECO:0000313" key="2">
    <source>
        <dbReference type="EMBL" id="MFM9414347.1"/>
    </source>
</evidence>